<feature type="domain" description="Aminotransferase class I/classII large" evidence="3">
    <location>
        <begin position="60"/>
        <end position="380"/>
    </location>
</feature>
<evidence type="ECO:0000256" key="2">
    <source>
        <dbReference type="ARBA" id="ARBA00022898"/>
    </source>
</evidence>
<evidence type="ECO:0000313" key="4">
    <source>
        <dbReference type="EMBL" id="KAA8498069.1"/>
    </source>
</evidence>
<dbReference type="CDD" id="cd00609">
    <property type="entry name" value="AAT_like"/>
    <property type="match status" value="1"/>
</dbReference>
<accession>A0A5J4Z2A2</accession>
<dbReference type="GO" id="GO:0030170">
    <property type="term" value="F:pyridoxal phosphate binding"/>
    <property type="evidence" value="ECO:0007669"/>
    <property type="project" value="InterPro"/>
</dbReference>
<comment type="caution">
    <text evidence="4">The sequence shown here is derived from an EMBL/GenBank/DDBJ whole genome shotgun (WGS) entry which is preliminary data.</text>
</comment>
<dbReference type="OrthoDB" id="7042322at2759"/>
<evidence type="ECO:0000256" key="1">
    <source>
        <dbReference type="ARBA" id="ARBA00007441"/>
    </source>
</evidence>
<dbReference type="InterPro" id="IPR004839">
    <property type="entry name" value="Aminotransferase_I/II_large"/>
</dbReference>
<dbReference type="Gene3D" id="3.90.1150.10">
    <property type="entry name" value="Aspartate Aminotransferase, domain 1"/>
    <property type="match status" value="1"/>
</dbReference>
<name>A0A5J4Z2A2_PORPP</name>
<dbReference type="InterPro" id="IPR015424">
    <property type="entry name" value="PyrdxlP-dep_Trfase"/>
</dbReference>
<dbReference type="GO" id="GO:0003824">
    <property type="term" value="F:catalytic activity"/>
    <property type="evidence" value="ECO:0007669"/>
    <property type="project" value="InterPro"/>
</dbReference>
<dbReference type="Pfam" id="PF00155">
    <property type="entry name" value="Aminotran_1_2"/>
    <property type="match status" value="1"/>
</dbReference>
<keyword evidence="2" id="KW-0663">Pyridoxal phosphate</keyword>
<reference evidence="5" key="1">
    <citation type="journal article" date="2019" name="Nat. Commun.">
        <title>Expansion of phycobilisome linker gene families in mesophilic red algae.</title>
        <authorList>
            <person name="Lee J."/>
            <person name="Kim D."/>
            <person name="Bhattacharya D."/>
            <person name="Yoon H.S."/>
        </authorList>
    </citation>
    <scope>NUCLEOTIDE SEQUENCE [LARGE SCALE GENOMIC DNA]</scope>
    <source>
        <strain evidence="5">CCMP 1328</strain>
    </source>
</reference>
<dbReference type="SUPFAM" id="SSF53383">
    <property type="entry name" value="PLP-dependent transferases"/>
    <property type="match status" value="1"/>
</dbReference>
<dbReference type="PANTHER" id="PTHR43510">
    <property type="entry name" value="AMINOTRANSFERASE FUNCTION, HYPOTHETICAL (EUROFUNG)"/>
    <property type="match status" value="1"/>
</dbReference>
<dbReference type="AlphaFoldDB" id="A0A5J4Z2A2"/>
<evidence type="ECO:0000313" key="5">
    <source>
        <dbReference type="Proteomes" id="UP000324585"/>
    </source>
</evidence>
<evidence type="ECO:0000259" key="3">
    <source>
        <dbReference type="Pfam" id="PF00155"/>
    </source>
</evidence>
<dbReference type="InterPro" id="IPR004838">
    <property type="entry name" value="NHTrfase_class1_PyrdxlP-BS"/>
</dbReference>
<dbReference type="Gene3D" id="3.40.640.10">
    <property type="entry name" value="Type I PLP-dependent aspartate aminotransferase-like (Major domain)"/>
    <property type="match status" value="1"/>
</dbReference>
<keyword evidence="5" id="KW-1185">Reference proteome</keyword>
<protein>
    <submittedName>
        <fullName evidence="4">Capreomycidine synthase</fullName>
    </submittedName>
</protein>
<dbReference type="EMBL" id="VRMN01000001">
    <property type="protein sequence ID" value="KAA8498069.1"/>
    <property type="molecule type" value="Genomic_DNA"/>
</dbReference>
<gene>
    <name evidence="4" type="ORF">FVE85_5654</name>
</gene>
<dbReference type="PROSITE" id="PS00105">
    <property type="entry name" value="AA_TRANSFER_CLASS_1"/>
    <property type="match status" value="1"/>
</dbReference>
<dbReference type="InterPro" id="IPR015422">
    <property type="entry name" value="PyrdxlP-dep_Trfase_small"/>
</dbReference>
<organism evidence="4 5">
    <name type="scientific">Porphyridium purpureum</name>
    <name type="common">Red alga</name>
    <name type="synonym">Porphyridium cruentum</name>
    <dbReference type="NCBI Taxonomy" id="35688"/>
    <lineage>
        <taxon>Eukaryota</taxon>
        <taxon>Rhodophyta</taxon>
        <taxon>Bangiophyceae</taxon>
        <taxon>Porphyridiales</taxon>
        <taxon>Porphyridiaceae</taxon>
        <taxon>Porphyridium</taxon>
    </lineage>
</organism>
<dbReference type="PANTHER" id="PTHR43510:SF1">
    <property type="entry name" value="AMINOTRANSFERASE FUNCTION, HYPOTHETICAL (EUROFUNG)"/>
    <property type="match status" value="1"/>
</dbReference>
<proteinExistence type="inferred from homology"/>
<dbReference type="InterPro" id="IPR015421">
    <property type="entry name" value="PyrdxlP-dep_Trfase_major"/>
</dbReference>
<comment type="similarity">
    <text evidence="1">Belongs to the class-I pyridoxal-phosphate-dependent aminotransferase family.</text>
</comment>
<dbReference type="Proteomes" id="UP000324585">
    <property type="component" value="Unassembled WGS sequence"/>
</dbReference>
<sequence length="396" mass="43321">MAEDAEATLAFELFAVERFMSENEVGVRLKFAESGVQPLTLRELLSLAGGDTPTQKLLDTLLDYPEVNGSRPLREIIARLYDEPDADNVLVTVGASEANFILANSLAQECGAEIAVLMPAYMQFAGSARNSAARNNVRPFYLDGTKSWALDKTSLEKAVSSNTRVISVVDPNNPTGHILSNDERACILAAAKRVSAWLVVDEVYAGAEVEGAHETPSWYSLGYEKTICVGSLSKAFGLPGLRLGWLIGPREVITRAWYRHEYVSISASALSMELATFALTEPTRAKIIQRSRDLIRGGWPLVEDMINRSQGILSATKPAASAMCFIQYALRIPSSTLAMRLLKEKEVLVVPGSGFRGGEHHFRFSYALPHDILSEGITRILDLLLQIRSEEASTGT</sequence>